<evidence type="ECO:0000313" key="4">
    <source>
        <dbReference type="Proteomes" id="UP001285263"/>
    </source>
</evidence>
<name>A0ABU5DCI2_9BURK</name>
<comment type="caution">
    <text evidence="3">The sequence shown here is derived from an EMBL/GenBank/DDBJ whole genome shotgun (WGS) entry which is preliminary data.</text>
</comment>
<feature type="region of interest" description="Disordered" evidence="1">
    <location>
        <begin position="67"/>
        <end position="92"/>
    </location>
</feature>
<proteinExistence type="predicted"/>
<protein>
    <submittedName>
        <fullName evidence="3">Uncharacterized protein</fullName>
    </submittedName>
</protein>
<evidence type="ECO:0000313" key="3">
    <source>
        <dbReference type="EMBL" id="MDY0743491.1"/>
    </source>
</evidence>
<dbReference type="NCBIfam" id="NF047450">
    <property type="entry name" value="post-PEP-CTERM_1"/>
    <property type="match status" value="1"/>
</dbReference>
<feature type="signal peptide" evidence="2">
    <location>
        <begin position="1"/>
        <end position="29"/>
    </location>
</feature>
<organism evidence="3 4">
    <name type="scientific">Roseateles agri</name>
    <dbReference type="NCBI Taxonomy" id="3098619"/>
    <lineage>
        <taxon>Bacteria</taxon>
        <taxon>Pseudomonadati</taxon>
        <taxon>Pseudomonadota</taxon>
        <taxon>Betaproteobacteria</taxon>
        <taxon>Burkholderiales</taxon>
        <taxon>Sphaerotilaceae</taxon>
        <taxon>Roseateles</taxon>
    </lineage>
</organism>
<sequence length="145" mass="14920">MSIHNAQGRIGLAAAIAVAALISTPAAQAQSAAQRVAKDPVTGALRAPTADETKALDAKAAAKSRLTGARGLRTGTLNPQPIQHADGSVEQELTEDTQIFSVARRNDDGTLDTACVTGKTAADAAVLDKKAFKAAKAQEHSHEVK</sequence>
<dbReference type="RefSeq" id="WP_320421384.1">
    <property type="nucleotide sequence ID" value="NZ_JAXCLA010000001.1"/>
</dbReference>
<evidence type="ECO:0000256" key="1">
    <source>
        <dbReference type="SAM" id="MobiDB-lite"/>
    </source>
</evidence>
<keyword evidence="4" id="KW-1185">Reference proteome</keyword>
<feature type="chain" id="PRO_5046551348" evidence="2">
    <location>
        <begin position="30"/>
        <end position="145"/>
    </location>
</feature>
<dbReference type="EMBL" id="JAXCLA010000001">
    <property type="protein sequence ID" value="MDY0743491.1"/>
    <property type="molecule type" value="Genomic_DNA"/>
</dbReference>
<keyword evidence="2" id="KW-0732">Signal</keyword>
<reference evidence="3 4" key="1">
    <citation type="submission" date="2023-11" db="EMBL/GenBank/DDBJ databases">
        <title>Paucibacter sp. nov., isolated from fresh soil in Korea.</title>
        <authorList>
            <person name="Le N.T.T."/>
        </authorList>
    </citation>
    <scope>NUCLEOTIDE SEQUENCE [LARGE SCALE GENOMIC DNA]</scope>
    <source>
        <strain evidence="3 4">R3-3</strain>
    </source>
</reference>
<evidence type="ECO:0000256" key="2">
    <source>
        <dbReference type="SAM" id="SignalP"/>
    </source>
</evidence>
<dbReference type="Proteomes" id="UP001285263">
    <property type="component" value="Unassembled WGS sequence"/>
</dbReference>
<accession>A0ABU5DCI2</accession>
<gene>
    <name evidence="3" type="ORF">SNE35_03200</name>
</gene>